<evidence type="ECO:0000256" key="3">
    <source>
        <dbReference type="ARBA" id="ARBA00022777"/>
    </source>
</evidence>
<evidence type="ECO:0000313" key="7">
    <source>
        <dbReference type="EMBL" id="CAD5119731.1"/>
    </source>
</evidence>
<comment type="caution">
    <text evidence="7">The sequence shown here is derived from an EMBL/GenBank/DDBJ whole genome shotgun (WGS) entry which is preliminary data.</text>
</comment>
<gene>
    <name evidence="7" type="ORF">DGYR_LOCUS7924</name>
</gene>
<feature type="region of interest" description="Disordered" evidence="5">
    <location>
        <begin position="621"/>
        <end position="671"/>
    </location>
</feature>
<dbReference type="Pfam" id="PF05186">
    <property type="entry name" value="Dpy-30"/>
    <property type="match status" value="1"/>
</dbReference>
<dbReference type="AlphaFoldDB" id="A0A7I8VYY7"/>
<dbReference type="Gene3D" id="3.40.50.300">
    <property type="entry name" value="P-loop containing nucleotide triphosphate hydrolases"/>
    <property type="match status" value="1"/>
</dbReference>
<dbReference type="PANTHER" id="PTHR23359">
    <property type="entry name" value="NUCLEOTIDE KINASE"/>
    <property type="match status" value="1"/>
</dbReference>
<proteinExistence type="predicted"/>
<dbReference type="Gene3D" id="1.20.890.10">
    <property type="entry name" value="cAMP-dependent protein kinase regulatory subunit, dimerization-anchoring domain"/>
    <property type="match status" value="1"/>
</dbReference>
<name>A0A7I8VYY7_9ANNE</name>
<keyword evidence="8" id="KW-1185">Reference proteome</keyword>
<dbReference type="Proteomes" id="UP000549394">
    <property type="component" value="Unassembled WGS sequence"/>
</dbReference>
<accession>A0A7I8VYY7</accession>
<keyword evidence="1" id="KW-0808">Transferase</keyword>
<dbReference type="InterPro" id="IPR000850">
    <property type="entry name" value="Adenylat/UMP-CMP_kin"/>
</dbReference>
<evidence type="ECO:0000256" key="4">
    <source>
        <dbReference type="SAM" id="Coils"/>
    </source>
</evidence>
<protein>
    <submittedName>
        <fullName evidence="7">DgyrCDS8327</fullName>
    </submittedName>
</protein>
<evidence type="ECO:0000256" key="2">
    <source>
        <dbReference type="ARBA" id="ARBA00022741"/>
    </source>
</evidence>
<evidence type="ECO:0000259" key="6">
    <source>
        <dbReference type="Pfam" id="PF00004"/>
    </source>
</evidence>
<dbReference type="EMBL" id="CAJFCJ010000011">
    <property type="protein sequence ID" value="CAD5119731.1"/>
    <property type="molecule type" value="Genomic_DNA"/>
</dbReference>
<dbReference type="Pfam" id="PF00004">
    <property type="entry name" value="AAA"/>
    <property type="match status" value="1"/>
</dbReference>
<dbReference type="InterPro" id="IPR047499">
    <property type="entry name" value="DD_AK7"/>
</dbReference>
<feature type="compositionally biased region" description="Basic and acidic residues" evidence="5">
    <location>
        <begin position="635"/>
        <end position="671"/>
    </location>
</feature>
<dbReference type="InterPro" id="IPR036291">
    <property type="entry name" value="NAD(P)-bd_dom_sf"/>
</dbReference>
<dbReference type="SUPFAM" id="SSF52540">
    <property type="entry name" value="P-loop containing nucleoside triphosphate hydrolases"/>
    <property type="match status" value="1"/>
</dbReference>
<sequence length="738" mass="85586">MCTVKDSLTKTGSLSFKFVAWILVDTTMADNVNERRDSKRVFINYCDTFQGRNVSKYLSQCLVGATVDENEEEDEEASVASGDFSRRHREGCYQIISTFKDREKDRIRDKPAFIKDILDYKTKEDLLEHLIECDMIVYDITEEPSAIDEAVWVVSELHADLERIEKPKMFILISSVMTWANSKPLDPEDTEIPFTEDDYRRRRAHPNWKDHMNAEKTVIKMGKTNKTKLVTYVIASGLTYGAEECIFHYLFKSAWHNTESLQIFGTGQNCIPTIHIKDLAAVVQNILDAKPKVRYLVAVDDSKNLLEEIVKAISKGLCNGKVKYIVKEDALLMKEVCQADFDQLLVNLRMDGGFIRENMQIRWTSEHGLVENIEAVVKEYRESRKLQPIRILLHGPPCAGKSTIAKELASSYKLHHLRVSEIIRESKERLRKSISRAQQESEEDDDDDGKAAEDEQLLVAIEEDEKSNDGRISDENLIRLVRDTLKSMKCQNQGFVLDGFPKNLDQAKELFSNEDNDGEEETSNLHYDKTITPEFVISLQADDDYLRSRVMNLPESVVTPGHTDEKGLLRRLKAFHDLNNDDNTLLNFFEENEIHAETIDISLDKTIDNRLIMGRITRKVGEPRNYGPTEEEQEETRRKQEESRLRREEEERLEKERQDKEEAAERKRRQDEWTERLNEVKRQEHDMLESQSIPLRNYLMKHVMPTLTQGLIDACKVRPDDPIDFLAEYLFHNNPQVD</sequence>
<dbReference type="CDD" id="cd22967">
    <property type="entry name" value="DD_AK7"/>
    <property type="match status" value="1"/>
</dbReference>
<dbReference type="InterPro" id="IPR027417">
    <property type="entry name" value="P-loop_NTPase"/>
</dbReference>
<dbReference type="CDD" id="cd01428">
    <property type="entry name" value="ADK"/>
    <property type="match status" value="1"/>
</dbReference>
<evidence type="ECO:0000256" key="1">
    <source>
        <dbReference type="ARBA" id="ARBA00022679"/>
    </source>
</evidence>
<dbReference type="Gene3D" id="3.40.50.720">
    <property type="entry name" value="NAD(P)-binding Rossmann-like Domain"/>
    <property type="match status" value="1"/>
</dbReference>
<dbReference type="OrthoDB" id="10262413at2759"/>
<dbReference type="InterPro" id="IPR003959">
    <property type="entry name" value="ATPase_AAA_core"/>
</dbReference>
<dbReference type="GO" id="GO:0019205">
    <property type="term" value="F:nucleobase-containing compound kinase activity"/>
    <property type="evidence" value="ECO:0007669"/>
    <property type="project" value="InterPro"/>
</dbReference>
<keyword evidence="2" id="KW-0547">Nucleotide-binding</keyword>
<keyword evidence="4" id="KW-0175">Coiled coil</keyword>
<dbReference type="GO" id="GO:0005524">
    <property type="term" value="F:ATP binding"/>
    <property type="evidence" value="ECO:0007669"/>
    <property type="project" value="InterPro"/>
</dbReference>
<dbReference type="InterPro" id="IPR007858">
    <property type="entry name" value="Dpy-30_motif"/>
</dbReference>
<evidence type="ECO:0000256" key="5">
    <source>
        <dbReference type="SAM" id="MobiDB-lite"/>
    </source>
</evidence>
<feature type="domain" description="ATPase AAA-type core" evidence="6">
    <location>
        <begin position="391"/>
        <end position="441"/>
    </location>
</feature>
<dbReference type="SUPFAM" id="SSF51735">
    <property type="entry name" value="NAD(P)-binding Rossmann-fold domains"/>
    <property type="match status" value="1"/>
</dbReference>
<reference evidence="7 8" key="1">
    <citation type="submission" date="2020-08" db="EMBL/GenBank/DDBJ databases">
        <authorList>
            <person name="Hejnol A."/>
        </authorList>
    </citation>
    <scope>NUCLEOTIDE SEQUENCE [LARGE SCALE GENOMIC DNA]</scope>
</reference>
<dbReference type="GO" id="GO:0006139">
    <property type="term" value="P:nucleobase-containing compound metabolic process"/>
    <property type="evidence" value="ECO:0007669"/>
    <property type="project" value="InterPro"/>
</dbReference>
<organism evidence="7 8">
    <name type="scientific">Dimorphilus gyrociliatus</name>
    <dbReference type="NCBI Taxonomy" id="2664684"/>
    <lineage>
        <taxon>Eukaryota</taxon>
        <taxon>Metazoa</taxon>
        <taxon>Spiralia</taxon>
        <taxon>Lophotrochozoa</taxon>
        <taxon>Annelida</taxon>
        <taxon>Polychaeta</taxon>
        <taxon>Polychaeta incertae sedis</taxon>
        <taxon>Dinophilidae</taxon>
        <taxon>Dimorphilus</taxon>
    </lineage>
</organism>
<dbReference type="Pfam" id="PF00406">
    <property type="entry name" value="ADK"/>
    <property type="match status" value="1"/>
</dbReference>
<feature type="coiled-coil region" evidence="4">
    <location>
        <begin position="420"/>
        <end position="447"/>
    </location>
</feature>
<evidence type="ECO:0000313" key="8">
    <source>
        <dbReference type="Proteomes" id="UP000549394"/>
    </source>
</evidence>
<keyword evidence="3" id="KW-0418">Kinase</keyword>